<evidence type="ECO:0000313" key="2">
    <source>
        <dbReference type="EMBL" id="GJN02265.1"/>
    </source>
</evidence>
<comment type="caution">
    <text evidence="2">The sequence shown here is derived from an EMBL/GenBank/DDBJ whole genome shotgun (WGS) entry which is preliminary data.</text>
</comment>
<organism evidence="2 3">
    <name type="scientific">Eleusine coracana subsp. coracana</name>
    <dbReference type="NCBI Taxonomy" id="191504"/>
    <lineage>
        <taxon>Eukaryota</taxon>
        <taxon>Viridiplantae</taxon>
        <taxon>Streptophyta</taxon>
        <taxon>Embryophyta</taxon>
        <taxon>Tracheophyta</taxon>
        <taxon>Spermatophyta</taxon>
        <taxon>Magnoliopsida</taxon>
        <taxon>Liliopsida</taxon>
        <taxon>Poales</taxon>
        <taxon>Poaceae</taxon>
        <taxon>PACMAD clade</taxon>
        <taxon>Chloridoideae</taxon>
        <taxon>Cynodonteae</taxon>
        <taxon>Eleusininae</taxon>
        <taxon>Eleusine</taxon>
    </lineage>
</organism>
<sequence length="122" mass="12922">MREGDAKRPRPRRWRQIHHEVSPATGSSTTRRGAIATGSCPAPAPRPLRKVVVGDGAVVVVIAVVMPTPRALGFACVRRCCCCVVAVFTTGYCLLSGRQAVQTVVLGCLFRVLLPPALGEGS</sequence>
<dbReference type="Proteomes" id="UP001054889">
    <property type="component" value="Unassembled WGS sequence"/>
</dbReference>
<reference evidence="2" key="2">
    <citation type="submission" date="2021-12" db="EMBL/GenBank/DDBJ databases">
        <title>Resequencing data analysis of finger millet.</title>
        <authorList>
            <person name="Hatakeyama M."/>
            <person name="Aluri S."/>
            <person name="Balachadran M.T."/>
            <person name="Sivarajan S.R."/>
            <person name="Poveda L."/>
            <person name="Shimizu-Inatsugi R."/>
            <person name="Schlapbach R."/>
            <person name="Sreeman S.M."/>
            <person name="Shimizu K.K."/>
        </authorList>
    </citation>
    <scope>NUCLEOTIDE SEQUENCE</scope>
</reference>
<keyword evidence="3" id="KW-1185">Reference proteome</keyword>
<dbReference type="EMBL" id="BQKI01000009">
    <property type="protein sequence ID" value="GJN02265.1"/>
    <property type="molecule type" value="Genomic_DNA"/>
</dbReference>
<proteinExistence type="predicted"/>
<accession>A0AAV5CW60</accession>
<evidence type="ECO:0000256" key="1">
    <source>
        <dbReference type="SAM" id="MobiDB-lite"/>
    </source>
</evidence>
<dbReference type="AlphaFoldDB" id="A0AAV5CW60"/>
<protein>
    <submittedName>
        <fullName evidence="2">Uncharacterized protein</fullName>
    </submittedName>
</protein>
<evidence type="ECO:0000313" key="3">
    <source>
        <dbReference type="Proteomes" id="UP001054889"/>
    </source>
</evidence>
<reference evidence="2" key="1">
    <citation type="journal article" date="2018" name="DNA Res.">
        <title>Multiple hybrid de novo genome assembly of finger millet, an orphan allotetraploid crop.</title>
        <authorList>
            <person name="Hatakeyama M."/>
            <person name="Aluri S."/>
            <person name="Balachadran M.T."/>
            <person name="Sivarajan S.R."/>
            <person name="Patrignani A."/>
            <person name="Gruter S."/>
            <person name="Poveda L."/>
            <person name="Shimizu-Inatsugi R."/>
            <person name="Baeten J."/>
            <person name="Francoijs K.J."/>
            <person name="Nataraja K.N."/>
            <person name="Reddy Y.A.N."/>
            <person name="Phadnis S."/>
            <person name="Ravikumar R.L."/>
            <person name="Schlapbach R."/>
            <person name="Sreeman S.M."/>
            <person name="Shimizu K.K."/>
        </authorList>
    </citation>
    <scope>NUCLEOTIDE SEQUENCE</scope>
</reference>
<name>A0AAV5CW60_ELECO</name>
<gene>
    <name evidence="2" type="primary">ga19598</name>
    <name evidence="2" type="ORF">PR202_ga19598</name>
</gene>
<feature type="region of interest" description="Disordered" evidence="1">
    <location>
        <begin position="1"/>
        <end position="41"/>
    </location>
</feature>